<reference evidence="4" key="1">
    <citation type="submission" date="2022-11" db="UniProtKB">
        <authorList>
            <consortium name="WormBaseParasite"/>
        </authorList>
    </citation>
    <scope>IDENTIFICATION</scope>
</reference>
<keyword evidence="2" id="KW-1133">Transmembrane helix</keyword>
<dbReference type="InterPro" id="IPR004151">
    <property type="entry name" value="7TM_GPCR_serpentine_rcpt_Sre"/>
</dbReference>
<dbReference type="GO" id="GO:0007606">
    <property type="term" value="P:sensory perception of chemical stimulus"/>
    <property type="evidence" value="ECO:0007669"/>
    <property type="project" value="InterPro"/>
</dbReference>
<dbReference type="AlphaFoldDB" id="A0A914E8P8"/>
<dbReference type="Pfam" id="PF03125">
    <property type="entry name" value="Sre"/>
    <property type="match status" value="1"/>
</dbReference>
<dbReference type="WBParaSite" id="ACRNAN_scaffold6500.g15689.t1">
    <property type="protein sequence ID" value="ACRNAN_scaffold6500.g15689.t1"/>
    <property type="gene ID" value="ACRNAN_scaffold6500.g15689"/>
</dbReference>
<accession>A0A914E8P8</accession>
<dbReference type="GO" id="GO:0016020">
    <property type="term" value="C:membrane"/>
    <property type="evidence" value="ECO:0007669"/>
    <property type="project" value="InterPro"/>
</dbReference>
<feature type="transmembrane region" description="Helical" evidence="2">
    <location>
        <begin position="17"/>
        <end position="38"/>
    </location>
</feature>
<dbReference type="SUPFAM" id="SSF81321">
    <property type="entry name" value="Family A G protein-coupled receptor-like"/>
    <property type="match status" value="1"/>
</dbReference>
<dbReference type="Proteomes" id="UP000887540">
    <property type="component" value="Unplaced"/>
</dbReference>
<comment type="similarity">
    <text evidence="1">Belongs to the nematode receptor-like protein sre family.</text>
</comment>
<organism evidence="3 4">
    <name type="scientific">Acrobeloides nanus</name>
    <dbReference type="NCBI Taxonomy" id="290746"/>
    <lineage>
        <taxon>Eukaryota</taxon>
        <taxon>Metazoa</taxon>
        <taxon>Ecdysozoa</taxon>
        <taxon>Nematoda</taxon>
        <taxon>Chromadorea</taxon>
        <taxon>Rhabditida</taxon>
        <taxon>Tylenchina</taxon>
        <taxon>Cephalobomorpha</taxon>
        <taxon>Cephaloboidea</taxon>
        <taxon>Cephalobidae</taxon>
        <taxon>Acrobeloides</taxon>
    </lineage>
</organism>
<keyword evidence="2" id="KW-0812">Transmembrane</keyword>
<evidence type="ECO:0000313" key="3">
    <source>
        <dbReference type="Proteomes" id="UP000887540"/>
    </source>
</evidence>
<sequence>MIIAIILDASILGPLRIIHVIREALIVNCAFALPSLAVDRYLSTKYPEDYERSTTPHIAFITLIVSSIFALILAILRFMNILPFSIDALIVAITNIVSLLVRNYRYPLDYRVPSFITFGTIIGDRTLPVRN</sequence>
<evidence type="ECO:0000256" key="2">
    <source>
        <dbReference type="SAM" id="Phobius"/>
    </source>
</evidence>
<proteinExistence type="inferred from homology"/>
<evidence type="ECO:0000313" key="4">
    <source>
        <dbReference type="WBParaSite" id="ACRNAN_scaffold6500.g15689.t1"/>
    </source>
</evidence>
<name>A0A914E8P8_9BILA</name>
<keyword evidence="2" id="KW-0472">Membrane</keyword>
<feature type="transmembrane region" description="Helical" evidence="2">
    <location>
        <begin position="82"/>
        <end position="101"/>
    </location>
</feature>
<evidence type="ECO:0000256" key="1">
    <source>
        <dbReference type="ARBA" id="ARBA00006803"/>
    </source>
</evidence>
<feature type="transmembrane region" description="Helical" evidence="2">
    <location>
        <begin position="58"/>
        <end position="76"/>
    </location>
</feature>
<keyword evidence="3" id="KW-1185">Reference proteome</keyword>
<protein>
    <submittedName>
        <fullName evidence="4">Uncharacterized protein</fullName>
    </submittedName>
</protein>